<protein>
    <submittedName>
        <fullName evidence="9">Putative idc1 protein</fullName>
    </submittedName>
</protein>
<feature type="compositionally biased region" description="Polar residues" evidence="7">
    <location>
        <begin position="825"/>
        <end position="839"/>
    </location>
</feature>
<feature type="compositionally biased region" description="Basic residues" evidence="7">
    <location>
        <begin position="1093"/>
        <end position="1107"/>
    </location>
</feature>
<feature type="compositionally biased region" description="Low complexity" evidence="7">
    <location>
        <begin position="287"/>
        <end position="308"/>
    </location>
</feature>
<dbReference type="GO" id="GO:0003712">
    <property type="term" value="F:transcription coregulator activity"/>
    <property type="evidence" value="ECO:0007669"/>
    <property type="project" value="InterPro"/>
</dbReference>
<keyword evidence="10" id="KW-1185">Reference proteome</keyword>
<dbReference type="SUPFAM" id="SSF50978">
    <property type="entry name" value="WD40 repeat-like"/>
    <property type="match status" value="1"/>
</dbReference>
<feature type="compositionally biased region" description="Basic and acidic residues" evidence="7">
    <location>
        <begin position="1019"/>
        <end position="1035"/>
    </location>
</feature>
<dbReference type="GO" id="GO:0045944">
    <property type="term" value="P:positive regulation of transcription by RNA polymerase II"/>
    <property type="evidence" value="ECO:0007669"/>
    <property type="project" value="TreeGrafter"/>
</dbReference>
<feature type="compositionally biased region" description="Low complexity" evidence="7">
    <location>
        <begin position="353"/>
        <end position="363"/>
    </location>
</feature>
<feature type="compositionally biased region" description="Low complexity" evidence="7">
    <location>
        <begin position="1586"/>
        <end position="1605"/>
    </location>
</feature>
<keyword evidence="6" id="KW-0539">Nucleus</keyword>
<feature type="domain" description="Gem-associated protein 5 TPR" evidence="8">
    <location>
        <begin position="425"/>
        <end position="577"/>
    </location>
</feature>
<feature type="compositionally biased region" description="Polar residues" evidence="7">
    <location>
        <begin position="243"/>
        <end position="254"/>
    </location>
</feature>
<feature type="compositionally biased region" description="Low complexity" evidence="7">
    <location>
        <begin position="1521"/>
        <end position="1535"/>
    </location>
</feature>
<dbReference type="InterPro" id="IPR015943">
    <property type="entry name" value="WD40/YVTN_repeat-like_dom_sf"/>
</dbReference>
<keyword evidence="4" id="KW-0805">Transcription regulation</keyword>
<feature type="compositionally biased region" description="Low complexity" evidence="7">
    <location>
        <begin position="1001"/>
        <end position="1010"/>
    </location>
</feature>
<evidence type="ECO:0000256" key="5">
    <source>
        <dbReference type="ARBA" id="ARBA00023163"/>
    </source>
</evidence>
<feature type="region of interest" description="Disordered" evidence="7">
    <location>
        <begin position="710"/>
        <end position="754"/>
    </location>
</feature>
<evidence type="ECO:0000313" key="9">
    <source>
        <dbReference type="EMBL" id="EMR70114.1"/>
    </source>
</evidence>
<evidence type="ECO:0000256" key="1">
    <source>
        <dbReference type="ARBA" id="ARBA00004123"/>
    </source>
</evidence>
<feature type="compositionally biased region" description="Basic and acidic residues" evidence="7">
    <location>
        <begin position="898"/>
        <end position="934"/>
    </location>
</feature>
<dbReference type="GO" id="GO:0003723">
    <property type="term" value="F:RNA binding"/>
    <property type="evidence" value="ECO:0007669"/>
    <property type="project" value="UniProtKB-KW"/>
</dbReference>
<dbReference type="eggNOG" id="ENOG502QVI0">
    <property type="taxonomic scope" value="Eukaryota"/>
</dbReference>
<dbReference type="Proteomes" id="UP000012174">
    <property type="component" value="Unassembled WGS sequence"/>
</dbReference>
<dbReference type="PANTHER" id="PTHR15528:SF11">
    <property type="entry name" value="FI18188P1"/>
    <property type="match status" value="1"/>
</dbReference>
<accession>M7SUA2</accession>
<feature type="compositionally biased region" description="Low complexity" evidence="7">
    <location>
        <begin position="851"/>
        <end position="862"/>
    </location>
</feature>
<evidence type="ECO:0000256" key="4">
    <source>
        <dbReference type="ARBA" id="ARBA00023015"/>
    </source>
</evidence>
<dbReference type="STRING" id="1287681.M7SUA2"/>
<dbReference type="KEGG" id="ela:UCREL1_2855"/>
<feature type="region of interest" description="Disordered" evidence="7">
    <location>
        <begin position="1248"/>
        <end position="1640"/>
    </location>
</feature>
<dbReference type="Gene3D" id="2.130.10.10">
    <property type="entry name" value="YVTN repeat-like/Quinoprotein amine dehydrogenase"/>
    <property type="match status" value="1"/>
</dbReference>
<reference evidence="10" key="1">
    <citation type="journal article" date="2013" name="Genome Announc.">
        <title>Draft genome sequence of the grapevine dieback fungus Eutypa lata UCR-EL1.</title>
        <authorList>
            <person name="Blanco-Ulate B."/>
            <person name="Rolshausen P.E."/>
            <person name="Cantu D."/>
        </authorList>
    </citation>
    <scope>NUCLEOTIDE SEQUENCE [LARGE SCALE GENOMIC DNA]</scope>
    <source>
        <strain evidence="10">UCR-EL1</strain>
    </source>
</reference>
<dbReference type="PANTHER" id="PTHR15528">
    <property type="entry name" value="PEROXISOME PROLIFERATOR ACTIVATED RECEPTOR GAMMA COACTIVATOR 1 PGC-1 -RELATED"/>
    <property type="match status" value="1"/>
</dbReference>
<comment type="subcellular location">
    <subcellularLocation>
        <location evidence="1">Nucleus</location>
    </subcellularLocation>
</comment>
<feature type="compositionally biased region" description="Pro residues" evidence="7">
    <location>
        <begin position="1112"/>
        <end position="1124"/>
    </location>
</feature>
<feature type="compositionally biased region" description="Polar residues" evidence="7">
    <location>
        <begin position="1216"/>
        <end position="1226"/>
    </location>
</feature>
<feature type="region of interest" description="Disordered" evidence="7">
    <location>
        <begin position="243"/>
        <end position="323"/>
    </location>
</feature>
<feature type="region of interest" description="Disordered" evidence="7">
    <location>
        <begin position="353"/>
        <end position="373"/>
    </location>
</feature>
<proteinExistence type="predicted"/>
<feature type="compositionally biased region" description="Pro residues" evidence="7">
    <location>
        <begin position="1408"/>
        <end position="1418"/>
    </location>
</feature>
<evidence type="ECO:0000256" key="7">
    <source>
        <dbReference type="SAM" id="MobiDB-lite"/>
    </source>
</evidence>
<dbReference type="GO" id="GO:0005634">
    <property type="term" value="C:nucleus"/>
    <property type="evidence" value="ECO:0007669"/>
    <property type="project" value="UniProtKB-SubCell"/>
</dbReference>
<dbReference type="InterPro" id="IPR056421">
    <property type="entry name" value="TPR_GEMI5"/>
</dbReference>
<dbReference type="InterPro" id="IPR034605">
    <property type="entry name" value="PGC-1"/>
</dbReference>
<dbReference type="HOGENOM" id="CLU_000799_1_1_1"/>
<dbReference type="Pfam" id="PF23774">
    <property type="entry name" value="TPR_GEMI5"/>
    <property type="match status" value="1"/>
</dbReference>
<keyword evidence="3" id="KW-0694">RNA-binding</keyword>
<gene>
    <name evidence="9" type="ORF">UCREL1_2855</name>
</gene>
<feature type="compositionally biased region" description="Low complexity" evidence="7">
    <location>
        <begin position="1386"/>
        <end position="1397"/>
    </location>
</feature>
<evidence type="ECO:0000256" key="3">
    <source>
        <dbReference type="ARBA" id="ARBA00022884"/>
    </source>
</evidence>
<dbReference type="EMBL" id="KB705954">
    <property type="protein sequence ID" value="EMR70114.1"/>
    <property type="molecule type" value="Genomic_DNA"/>
</dbReference>
<sequence length="1640" mass="178386">MRNGNVAFGNTQGNVILFEPTTSEHISARTIDQIAITALAPAADCRTFAIGYQNGSLLIATLQPRFTILHNLSTSRAPSPIVNLAWHASSSRQKSDMLAVQTNDGDLRVWSVAKSFNSDDPAKVVRILKRTDNYQNGPNWMGWSKNGRIIQYSEGETLSWDVRTKHVTWDSIPTLDHVRGLAVYGAGATLFTLGATNTVQQFDLNTPSLMVANVQHPANLLPPSPPVSIEEQAEQGVVIIGTESDSSIPVNTEVSESDDDNMSPLARLARGVEPSEDSFDQDRYMGASPVSSRSRASSTVSKSSTNSKARGQYPPSVMSRGMTENTYISTGSSLKSAALPPYGDKDAYSIGSVSSASVTSSTRSSRHRPSRLRNEVLRSPEDNKVADLFQFTRSRLHDVPYKRLPLTDQSRLTNDDLRRQMLSVIFGWNREIQDLVRDEMARHPSGSPSRILLAKWLGDIDADVMSATSENMTSSDWMLLALSGIGGTASQHKLGRAYVQRLLENGDVHAAATIMIGMGDQNDAIEIYISHRKYMEALILLCLFFPNVWERQSQVIKKWGEFAVQHGQQQLAIRCFACTGIESTEPWTSPSAAQVTFQSLNQTIPEILSPPLSPPGMNRGPQRNLAKSSALKLITSFGGDKGKKAKFFAAGDGGATPIAAGVTPIAESAVSPGGNDPSTAFLRPSQRSAFNTPSSAIPPVGFNRKRLPSIGEIPADHRPRDLLTGGDLPTPPTDAVPDMNRTQHSRKTSNEQYSAGISLGRSATASPHMMRDNHQRLKDAPPPSPSPESLYALMQQGRSSRNGARNRMPEGMELRLDEMDPSINGDITSPEQSVASSTKFHWPSRRRGPGSVASSVTSHSSAGRGLRSNTVGAPASGRNMTDYIHSLDTAQQYSAKGRSRDNSRQRTDDRVGRSRDESRSRKGGAREASEDRGRSISRQWTPKPAKRSPTSPVPMSPEDLINLSTPTHPDTDSNEEVVLSINVDRRDPSTVRKASQIRRTSPNARVSSRASSRRRRSLERRPPALDIRGRSENRGDGSLMRSPSSPLPMSAQAHFYASDDDEDYRAALESQEQFRNRHNRSGSTKDPSSPAVGRRRDRSESRRRRAKTPAEQEPPIPTPIPAPTPTQILKERSTSRAGDLKKMMAERQAKKEAAARELEERRKSLARRPSAPPIPHPDELSPIVSRPPSAFELPQTTFVPPKDMPVRSHTADHTTTRGSYVRSNGNRPVIGLPATPKAMRLKFESHHDRNIPQVPPIPTSAKTSPSSASSSGGQPSPSKSEKSANNSPTKLPPQPQPQENDAPTLLTLLPSTVYSPPMRPSIDRCMSAPIPEEPQSRGSIGLPAHPGFQMGMQAGSRAPRRGSVSRKMSADAAAGMRGIDEMLGMSQKLRQQQQQQQHSRRSSRDDQIPPPPPPPPVPVLKELQHLATPPPPPPAPLPGMRLSNGSSSSHGSNGNIVSATPGGGTIEIVMDDDDQQQQQNSNAPAAAPMSEATVPIIAAPAPPAARNGNGNGNGNGHSRGRSITESSSSIAGRISRATERLRSASRGRNTNNGSALGRGTKSPDSTSPYESLPPVSYNGGQHIAVQQQQQQLQMQLQLQQQQQQQNIERHPREVRAAYQQQQQQQQQPEFGTGLLESEMI</sequence>
<organism evidence="9 10">
    <name type="scientific">Eutypa lata (strain UCR-EL1)</name>
    <name type="common">Grapevine dieback disease fungus</name>
    <name type="synonym">Eutypa armeniacae</name>
    <dbReference type="NCBI Taxonomy" id="1287681"/>
    <lineage>
        <taxon>Eukaryota</taxon>
        <taxon>Fungi</taxon>
        <taxon>Dikarya</taxon>
        <taxon>Ascomycota</taxon>
        <taxon>Pezizomycotina</taxon>
        <taxon>Sordariomycetes</taxon>
        <taxon>Xylariomycetidae</taxon>
        <taxon>Xylariales</taxon>
        <taxon>Diatrypaceae</taxon>
        <taxon>Eutypa</taxon>
    </lineage>
</organism>
<feature type="compositionally biased region" description="Low complexity" evidence="7">
    <location>
        <begin position="1259"/>
        <end position="1278"/>
    </location>
</feature>
<evidence type="ECO:0000256" key="2">
    <source>
        <dbReference type="ARBA" id="ARBA00022553"/>
    </source>
</evidence>
<feature type="region of interest" description="Disordered" evidence="7">
    <location>
        <begin position="825"/>
        <end position="1232"/>
    </location>
</feature>
<keyword evidence="2" id="KW-0597">Phosphoprotein</keyword>
<name>M7SUA2_EUTLA</name>
<feature type="compositionally biased region" description="Basic and acidic residues" evidence="7">
    <location>
        <begin position="1129"/>
        <end position="1163"/>
    </location>
</feature>
<dbReference type="OMA" id="PFPGELQ"/>
<dbReference type="OrthoDB" id="7326421at2759"/>
<dbReference type="InterPro" id="IPR036322">
    <property type="entry name" value="WD40_repeat_dom_sf"/>
</dbReference>
<feature type="compositionally biased region" description="Low complexity" evidence="7">
    <location>
        <begin position="1443"/>
        <end position="1455"/>
    </location>
</feature>
<feature type="compositionally biased region" description="Low complexity" evidence="7">
    <location>
        <begin position="1038"/>
        <end position="1050"/>
    </location>
</feature>
<evidence type="ECO:0000256" key="6">
    <source>
        <dbReference type="ARBA" id="ARBA00023242"/>
    </source>
</evidence>
<feature type="compositionally biased region" description="Basic and acidic residues" evidence="7">
    <location>
        <begin position="1204"/>
        <end position="1215"/>
    </location>
</feature>
<keyword evidence="5" id="KW-0804">Transcription</keyword>
<evidence type="ECO:0000259" key="8">
    <source>
        <dbReference type="Pfam" id="PF23774"/>
    </source>
</evidence>
<feature type="compositionally biased region" description="Pro residues" evidence="7">
    <location>
        <begin position="1428"/>
        <end position="1437"/>
    </location>
</feature>
<evidence type="ECO:0000313" key="10">
    <source>
        <dbReference type="Proteomes" id="UP000012174"/>
    </source>
</evidence>